<evidence type="ECO:0000256" key="1">
    <source>
        <dbReference type="SAM" id="MobiDB-lite"/>
    </source>
</evidence>
<dbReference type="HOGENOM" id="CLU_522462_0_0_7"/>
<keyword evidence="2" id="KW-0449">Lipoprotein</keyword>
<organism evidence="2 3">
    <name type="scientific">Myxococcus xanthus (strain DK1622)</name>
    <dbReference type="NCBI Taxonomy" id="246197"/>
    <lineage>
        <taxon>Bacteria</taxon>
        <taxon>Pseudomonadati</taxon>
        <taxon>Myxococcota</taxon>
        <taxon>Myxococcia</taxon>
        <taxon>Myxococcales</taxon>
        <taxon>Cystobacterineae</taxon>
        <taxon>Myxococcaceae</taxon>
        <taxon>Myxococcus</taxon>
    </lineage>
</organism>
<keyword evidence="3" id="KW-1185">Reference proteome</keyword>
<sequence length="584" mass="61591">MASPPGVPAGCPFRRVARNVTVRRQCDVKRYANAAWRSALMAPHTTSQAGSAHACWEAALLPSVVLGGRLMALGSPRLLAVSSLVFFALSGCGTGPHEEETPTVGTQASEIRIANSLTTQALVLNAISTNADSNQLLGTSALGQLFHPTQGDENTRRRLHDPNAQRFMEYVVGCALTVDQEIAYYDPREPSPGVRKWLGQAGLCPDWDDSPPSRSCLERVSACVLARNNAEGRRVELSMRGEHQFYASGPNIYTLDAKTRPAAHVPITGNALASFGDCGLGESGEQRDCGWTPDGIGRCTPSTTVVVGAGGPLSCAGLSPIVGSSVNGPTVLRVCEGIAGCDHLDARNLGEATGSCAGAPAVPVVSFTCPAGGHYSVMTAPASSTTVEWLANVEAYPDSASTYGLSEQQVYSVREGAFYGNIFLPNELGAEVDVVALGDGDKKRYVVVGADVIVRGSIYRKMFSCYDPAWSSGAAYAVNRVCALPSSGSNCAARVTGPCFTSLSPPVAGKCEILDGPLTPRDGDYEACHDDDDVLWNQSVTTYLHAPCDTVAKEMRTQSCGRSSGPVKPLPTGEELPFPFPRKK</sequence>
<dbReference type="Proteomes" id="UP000002402">
    <property type="component" value="Chromosome"/>
</dbReference>
<evidence type="ECO:0000313" key="2">
    <source>
        <dbReference type="EMBL" id="ABF87723.1"/>
    </source>
</evidence>
<dbReference type="AlphaFoldDB" id="Q1D7S7"/>
<dbReference type="KEGG" id="mxa:MXAN_3093"/>
<reference evidence="2 3" key="1">
    <citation type="journal article" date="2006" name="Proc. Natl. Acad. Sci. U.S.A.">
        <title>Evolution of sensory complexity recorded in a myxobacterial genome.</title>
        <authorList>
            <person name="Goldman B.S."/>
            <person name="Nierman W.C."/>
            <person name="Kaiser D."/>
            <person name="Slater S.C."/>
            <person name="Durkin A.S."/>
            <person name="Eisen J.A."/>
            <person name="Ronning C.M."/>
            <person name="Barbazuk W.B."/>
            <person name="Blanchard M."/>
            <person name="Field C."/>
            <person name="Halling C."/>
            <person name="Hinkle G."/>
            <person name="Iartchuk O."/>
            <person name="Kim H.S."/>
            <person name="Mackenzie C."/>
            <person name="Madupu R."/>
            <person name="Miller N."/>
            <person name="Shvartsbeyn A."/>
            <person name="Sullivan S.A."/>
            <person name="Vaudin M."/>
            <person name="Wiegand R."/>
            <person name="Kaplan H.B."/>
        </authorList>
    </citation>
    <scope>NUCLEOTIDE SEQUENCE [LARGE SCALE GENOMIC DNA]</scope>
    <source>
        <strain evidence="3">DK1622</strain>
    </source>
</reference>
<name>Q1D7S7_MYXXD</name>
<dbReference type="EnsemblBacteria" id="ABF87723">
    <property type="protein sequence ID" value="ABF87723"/>
    <property type="gene ID" value="MXAN_3093"/>
</dbReference>
<dbReference type="EMBL" id="CP000113">
    <property type="protein sequence ID" value="ABF87723.1"/>
    <property type="molecule type" value="Genomic_DNA"/>
</dbReference>
<accession>Q1D7S7</accession>
<protein>
    <submittedName>
        <fullName evidence="2">Lipoprotein</fullName>
    </submittedName>
</protein>
<dbReference type="eggNOG" id="COG5184">
    <property type="taxonomic scope" value="Bacteria"/>
</dbReference>
<gene>
    <name evidence="2" type="ordered locus">MXAN_3093</name>
</gene>
<proteinExistence type="predicted"/>
<dbReference type="STRING" id="246197.MXAN_3093"/>
<evidence type="ECO:0000313" key="3">
    <source>
        <dbReference type="Proteomes" id="UP000002402"/>
    </source>
</evidence>
<feature type="region of interest" description="Disordered" evidence="1">
    <location>
        <begin position="559"/>
        <end position="584"/>
    </location>
</feature>